<feature type="transmembrane region" description="Helical" evidence="1">
    <location>
        <begin position="73"/>
        <end position="94"/>
    </location>
</feature>
<accession>A0A0L8GTV0</accession>
<protein>
    <submittedName>
        <fullName evidence="2">Uncharacterized protein</fullName>
    </submittedName>
</protein>
<keyword evidence="1" id="KW-0472">Membrane</keyword>
<keyword evidence="1" id="KW-1133">Transmembrane helix</keyword>
<name>A0A0L8GTV0_OCTBM</name>
<dbReference type="EMBL" id="KQ420428">
    <property type="protein sequence ID" value="KOF80317.1"/>
    <property type="molecule type" value="Genomic_DNA"/>
</dbReference>
<evidence type="ECO:0000313" key="2">
    <source>
        <dbReference type="EMBL" id="KOF80317.1"/>
    </source>
</evidence>
<proteinExistence type="predicted"/>
<reference evidence="2" key="1">
    <citation type="submission" date="2015-07" db="EMBL/GenBank/DDBJ databases">
        <title>MeaNS - Measles Nucleotide Surveillance Program.</title>
        <authorList>
            <person name="Tran T."/>
            <person name="Druce J."/>
        </authorList>
    </citation>
    <scope>NUCLEOTIDE SEQUENCE</scope>
    <source>
        <strain evidence="2">UCB-OBI-ISO-001</strain>
        <tissue evidence="2">Gonad</tissue>
    </source>
</reference>
<evidence type="ECO:0000256" key="1">
    <source>
        <dbReference type="SAM" id="Phobius"/>
    </source>
</evidence>
<sequence>MDDLLNTSVAKYSEIRVKYILKGTQVGAMEDELGMNLSQNVVRYDLRIVSLYHKEERNTYRWKLCGTLRKLRLYTYLFVTCAKYLFIMNHYILFI</sequence>
<organism evidence="2">
    <name type="scientific">Octopus bimaculoides</name>
    <name type="common">California two-spotted octopus</name>
    <dbReference type="NCBI Taxonomy" id="37653"/>
    <lineage>
        <taxon>Eukaryota</taxon>
        <taxon>Metazoa</taxon>
        <taxon>Spiralia</taxon>
        <taxon>Lophotrochozoa</taxon>
        <taxon>Mollusca</taxon>
        <taxon>Cephalopoda</taxon>
        <taxon>Coleoidea</taxon>
        <taxon>Octopodiformes</taxon>
        <taxon>Octopoda</taxon>
        <taxon>Incirrata</taxon>
        <taxon>Octopodidae</taxon>
        <taxon>Octopus</taxon>
    </lineage>
</organism>
<gene>
    <name evidence="2" type="ORF">OCBIM_22028088mg</name>
</gene>
<dbReference type="AlphaFoldDB" id="A0A0L8GTV0"/>
<keyword evidence="1" id="KW-0812">Transmembrane</keyword>